<dbReference type="GO" id="GO:0005886">
    <property type="term" value="C:plasma membrane"/>
    <property type="evidence" value="ECO:0007669"/>
    <property type="project" value="UniProtKB-SubCell"/>
</dbReference>
<dbReference type="InterPro" id="IPR017871">
    <property type="entry name" value="ABC_transporter-like_CS"/>
</dbReference>
<keyword evidence="7" id="KW-0472">Membrane</keyword>
<evidence type="ECO:0000256" key="5">
    <source>
        <dbReference type="ARBA" id="ARBA00022741"/>
    </source>
</evidence>
<evidence type="ECO:0000313" key="9">
    <source>
        <dbReference type="EMBL" id="MBM9466575.1"/>
    </source>
</evidence>
<comment type="caution">
    <text evidence="9">The sequence shown here is derived from an EMBL/GenBank/DDBJ whole genome shotgun (WGS) entry which is preliminary data.</text>
</comment>
<keyword evidence="6 9" id="KW-0067">ATP-binding</keyword>
<feature type="domain" description="ABC transporter" evidence="8">
    <location>
        <begin position="283"/>
        <end position="515"/>
    </location>
</feature>
<comment type="similarity">
    <text evidence="2">Belongs to the ABC transporter superfamily.</text>
</comment>
<dbReference type="PROSITE" id="PS00211">
    <property type="entry name" value="ABC_TRANSPORTER_1"/>
    <property type="match status" value="1"/>
</dbReference>
<evidence type="ECO:0000256" key="4">
    <source>
        <dbReference type="ARBA" id="ARBA00022475"/>
    </source>
</evidence>
<evidence type="ECO:0000256" key="3">
    <source>
        <dbReference type="ARBA" id="ARBA00022448"/>
    </source>
</evidence>
<evidence type="ECO:0000256" key="1">
    <source>
        <dbReference type="ARBA" id="ARBA00004202"/>
    </source>
</evidence>
<dbReference type="Proteomes" id="UP000663792">
    <property type="component" value="Unassembled WGS sequence"/>
</dbReference>
<dbReference type="SUPFAM" id="SSF52540">
    <property type="entry name" value="P-loop containing nucleoside triphosphate hydrolases"/>
    <property type="match status" value="2"/>
</dbReference>
<keyword evidence="5" id="KW-0547">Nucleotide-binding</keyword>
<evidence type="ECO:0000256" key="6">
    <source>
        <dbReference type="ARBA" id="ARBA00022840"/>
    </source>
</evidence>
<keyword evidence="3" id="KW-0813">Transport</keyword>
<dbReference type="PROSITE" id="PS50893">
    <property type="entry name" value="ABC_TRANSPORTER_2"/>
    <property type="match status" value="2"/>
</dbReference>
<protein>
    <submittedName>
        <fullName evidence="9">ABC transporter ATP-binding protein</fullName>
    </submittedName>
</protein>
<dbReference type="AlphaFoldDB" id="A0A938Y6A7"/>
<dbReference type="PANTHER" id="PTHR43297">
    <property type="entry name" value="OLIGOPEPTIDE TRANSPORT ATP-BINDING PROTEIN APPD"/>
    <property type="match status" value="1"/>
</dbReference>
<name>A0A938Y6A7_9ACTN</name>
<dbReference type="EMBL" id="JAERWK010000006">
    <property type="protein sequence ID" value="MBM9466575.1"/>
    <property type="molecule type" value="Genomic_DNA"/>
</dbReference>
<dbReference type="PANTHER" id="PTHR43297:SF2">
    <property type="entry name" value="DIPEPTIDE TRANSPORT ATP-BINDING PROTEIN DPPD"/>
    <property type="match status" value="1"/>
</dbReference>
<dbReference type="GO" id="GO:0005524">
    <property type="term" value="F:ATP binding"/>
    <property type="evidence" value="ECO:0007669"/>
    <property type="project" value="UniProtKB-KW"/>
</dbReference>
<dbReference type="InterPro" id="IPR027417">
    <property type="entry name" value="P-loop_NTPase"/>
</dbReference>
<dbReference type="GO" id="GO:0016887">
    <property type="term" value="F:ATP hydrolysis activity"/>
    <property type="evidence" value="ECO:0007669"/>
    <property type="project" value="InterPro"/>
</dbReference>
<evidence type="ECO:0000256" key="7">
    <source>
        <dbReference type="ARBA" id="ARBA00023136"/>
    </source>
</evidence>
<dbReference type="Pfam" id="PF00005">
    <property type="entry name" value="ABC_tran"/>
    <property type="match status" value="2"/>
</dbReference>
<dbReference type="RefSeq" id="WP_205259535.1">
    <property type="nucleotide sequence ID" value="NZ_JAERWK010000006.1"/>
</dbReference>
<dbReference type="SMART" id="SM00382">
    <property type="entry name" value="AAA"/>
    <property type="match status" value="2"/>
</dbReference>
<dbReference type="Gene3D" id="3.40.50.300">
    <property type="entry name" value="P-loop containing nucleotide triphosphate hydrolases"/>
    <property type="match status" value="2"/>
</dbReference>
<evidence type="ECO:0000259" key="8">
    <source>
        <dbReference type="PROSITE" id="PS50893"/>
    </source>
</evidence>
<comment type="subcellular location">
    <subcellularLocation>
        <location evidence="1">Cell membrane</location>
        <topology evidence="1">Peripheral membrane protein</topology>
    </subcellularLocation>
</comment>
<dbReference type="CDD" id="cd03257">
    <property type="entry name" value="ABC_NikE_OppD_transporters"/>
    <property type="match status" value="2"/>
</dbReference>
<organism evidence="9 10">
    <name type="scientific">Nakamurella leprariae</name>
    <dbReference type="NCBI Taxonomy" id="2803911"/>
    <lineage>
        <taxon>Bacteria</taxon>
        <taxon>Bacillati</taxon>
        <taxon>Actinomycetota</taxon>
        <taxon>Actinomycetes</taxon>
        <taxon>Nakamurellales</taxon>
        <taxon>Nakamurellaceae</taxon>
        <taxon>Nakamurella</taxon>
    </lineage>
</organism>
<evidence type="ECO:0000256" key="2">
    <source>
        <dbReference type="ARBA" id="ARBA00005417"/>
    </source>
</evidence>
<keyword evidence="4" id="KW-1003">Cell membrane</keyword>
<sequence>MTAELDPRAATPDGAAGAALRVTGLSVTYANGFAALRDVDLTVQPGRRVGIVGSSGCGKTTLLRAVLGLLPHRATVTGRIELDGADLTGASQRRLREIRGVRLGYVAQDPFAACDPLRRVEHHVAESWTAHRLPPPAGEIERGLAGVGIPDSAVRARQYPHQWSGGMLQRATTVAATARGPVVTLADEPTSALDADLADEALDLLARTCSALVLVSHDLSLVARHTDEILVLADGRVVERGSSAEVLGAPVHPVTRALVEASVIRPRGVGRLTGTDPDDTPVSRVRAVRKEYRVGGTTTTAVADADLAVRAGEVVGILGRSGSGKSTLLRLAAGIEAPDEGQVELDGTAVWPAGSRRATAGARLPRRGFVMPVFQDPVASLDPRWPLWRTVTEPLLLSGSRLTRSQRRARTITELERVGLGGVDVDRVPGSLSVGQCQRVAVVRALIAGPALLVADEPTASLDVDAAAVVAGLLRDAADRGTAVLVVSHDRPRLQSYADRILRMTDGVLSEEDRG</sequence>
<dbReference type="InterPro" id="IPR003439">
    <property type="entry name" value="ABC_transporter-like_ATP-bd"/>
</dbReference>
<evidence type="ECO:0000313" key="10">
    <source>
        <dbReference type="Proteomes" id="UP000663792"/>
    </source>
</evidence>
<proteinExistence type="inferred from homology"/>
<dbReference type="InterPro" id="IPR050388">
    <property type="entry name" value="ABC_Ni/Peptide_Import"/>
</dbReference>
<accession>A0A938Y6A7</accession>
<reference evidence="9" key="1">
    <citation type="submission" date="2021-01" db="EMBL/GenBank/DDBJ databases">
        <title>YIM 132084 draft genome.</title>
        <authorList>
            <person name="An D."/>
        </authorList>
    </citation>
    <scope>NUCLEOTIDE SEQUENCE</scope>
    <source>
        <strain evidence="9">YIM 132084</strain>
    </source>
</reference>
<gene>
    <name evidence="9" type="ORF">JL106_04675</name>
</gene>
<dbReference type="InterPro" id="IPR003593">
    <property type="entry name" value="AAA+_ATPase"/>
</dbReference>
<feature type="domain" description="ABC transporter" evidence="8">
    <location>
        <begin position="20"/>
        <end position="259"/>
    </location>
</feature>
<keyword evidence="10" id="KW-1185">Reference proteome</keyword>